<dbReference type="EMBL" id="JASJEX010000003">
    <property type="protein sequence ID" value="MDJ1129889.1"/>
    <property type="molecule type" value="Genomic_DNA"/>
</dbReference>
<name>A0ABT6ZLG1_9ACTN</name>
<evidence type="ECO:0000313" key="1">
    <source>
        <dbReference type="EMBL" id="MDJ1129889.1"/>
    </source>
</evidence>
<reference evidence="1" key="1">
    <citation type="submission" date="2023-05" db="EMBL/GenBank/DDBJ databases">
        <title>[olsenella] sp. nov., isolated from a pig farm feces dump.</title>
        <authorList>
            <person name="Chang Y.-H."/>
        </authorList>
    </citation>
    <scope>NUCLEOTIDE SEQUENCE</scope>
    <source>
        <strain evidence="1">YH-ols2217</strain>
    </source>
</reference>
<evidence type="ECO:0000313" key="2">
    <source>
        <dbReference type="Proteomes" id="UP001431693"/>
    </source>
</evidence>
<protein>
    <submittedName>
        <fullName evidence="1">Uncharacterized protein</fullName>
    </submittedName>
</protein>
<accession>A0ABT6ZLG1</accession>
<dbReference type="Proteomes" id="UP001431693">
    <property type="component" value="Unassembled WGS sequence"/>
</dbReference>
<organism evidence="1 2">
    <name type="scientific">Kribbibacterium absianum</name>
    <dbReference type="NCBI Taxonomy" id="3044210"/>
    <lineage>
        <taxon>Bacteria</taxon>
        <taxon>Bacillati</taxon>
        <taxon>Actinomycetota</taxon>
        <taxon>Coriobacteriia</taxon>
        <taxon>Coriobacteriales</taxon>
        <taxon>Kribbibacteriaceae</taxon>
        <taxon>Kribbibacterium</taxon>
    </lineage>
</organism>
<sequence>MAAVQMNVRLDPGLKRAGDHGLELMGYTPTQAVRRLWELAASAEQDTTVAGELQRLLGPTEQSVAETRAREWLARDRCLRAAVNELRSASRGSYDYEALREHAALDRLEQLGYGAATGEGAQL</sequence>
<dbReference type="InterPro" id="IPR013321">
    <property type="entry name" value="Arc_rbn_hlx_hlx"/>
</dbReference>
<comment type="caution">
    <text evidence="1">The sequence shown here is derived from an EMBL/GenBank/DDBJ whole genome shotgun (WGS) entry which is preliminary data.</text>
</comment>
<proteinExistence type="predicted"/>
<dbReference type="RefSeq" id="WP_283713009.1">
    <property type="nucleotide sequence ID" value="NZ_JASJEW010000002.1"/>
</dbReference>
<gene>
    <name evidence="1" type="ORF">QJ043_07345</name>
</gene>
<dbReference type="Gene3D" id="1.10.1220.10">
    <property type="entry name" value="Met repressor-like"/>
    <property type="match status" value="1"/>
</dbReference>
<keyword evidence="2" id="KW-1185">Reference proteome</keyword>